<organism evidence="2 3">
    <name type="scientific">Monosporascus ibericus</name>
    <dbReference type="NCBI Taxonomy" id="155417"/>
    <lineage>
        <taxon>Eukaryota</taxon>
        <taxon>Fungi</taxon>
        <taxon>Dikarya</taxon>
        <taxon>Ascomycota</taxon>
        <taxon>Pezizomycotina</taxon>
        <taxon>Sordariomycetes</taxon>
        <taxon>Xylariomycetidae</taxon>
        <taxon>Xylariales</taxon>
        <taxon>Xylariales incertae sedis</taxon>
        <taxon>Monosporascus</taxon>
    </lineage>
</organism>
<feature type="region of interest" description="Disordered" evidence="1">
    <location>
        <begin position="1"/>
        <end position="55"/>
    </location>
</feature>
<gene>
    <name evidence="2" type="ORF">DL764_000349</name>
</gene>
<reference evidence="2 3" key="1">
    <citation type="submission" date="2018-06" db="EMBL/GenBank/DDBJ databases">
        <title>Complete Genomes of Monosporascus.</title>
        <authorList>
            <person name="Robinson A.J."/>
            <person name="Natvig D.O."/>
        </authorList>
    </citation>
    <scope>NUCLEOTIDE SEQUENCE [LARGE SCALE GENOMIC DNA]</scope>
    <source>
        <strain evidence="2 3">CBS 110550</strain>
    </source>
</reference>
<dbReference type="OrthoDB" id="5220943at2759"/>
<evidence type="ECO:0000313" key="3">
    <source>
        <dbReference type="Proteomes" id="UP000293360"/>
    </source>
</evidence>
<protein>
    <submittedName>
        <fullName evidence="2">Uncharacterized protein</fullName>
    </submittedName>
</protein>
<sequence length="515" mass="56857">MTPTTTPSTRKRTAGPPDTSEDSPDPFAEDEVDVEDEEFTDDVAGGKATAAQKQQKLDDDFNDLPPELQTVAQHYSVKLARAASSSKAFVGKHRGKIKSMRVLEDCIPTVKEEIEAGMWTQNEEDDFQQSIRDDPCLAYLRGLTVPRGNKGFLPMWKKICRLRRCFPTTIISPRNHLEYDGRVALAGGTEVADPVWTRGFCDRLVRLALGGPCGGNVTLLALFIRYAVACRINDRGAVPFTHDTDSWFMDEARARLWTRRDGSKSIPQIHKEVRRAARTRSLGVPWYSLVMRNIEKAAYDKEVRARRGADGGGRAAYRVRTEDLHCVERAVHHCKDLGLPMFASLGDRARVLSHGRSYDLPKTDADVRHLLILAQVAPLRGGFSDRGRSPDAGSLGGAEYHDDFGGSGDSPPPGGSSDSEGGDVDRSAPEPDLPLVFPIPGLERLETSRTDSEASFTIWGSKDGLLRRPMARDEKPDAVPNLDLATVGPHRVASFDGDGEAWEHSHPVWTHRGHY</sequence>
<evidence type="ECO:0000313" key="2">
    <source>
        <dbReference type="EMBL" id="RYP10913.1"/>
    </source>
</evidence>
<proteinExistence type="predicted"/>
<comment type="caution">
    <text evidence="2">The sequence shown here is derived from an EMBL/GenBank/DDBJ whole genome shotgun (WGS) entry which is preliminary data.</text>
</comment>
<dbReference type="STRING" id="155417.A0A4Q4TZ26"/>
<dbReference type="EMBL" id="QJNU01000010">
    <property type="protein sequence ID" value="RYP10913.1"/>
    <property type="molecule type" value="Genomic_DNA"/>
</dbReference>
<dbReference type="Proteomes" id="UP000293360">
    <property type="component" value="Unassembled WGS sequence"/>
</dbReference>
<dbReference type="AlphaFoldDB" id="A0A4Q4TZ26"/>
<evidence type="ECO:0000256" key="1">
    <source>
        <dbReference type="SAM" id="MobiDB-lite"/>
    </source>
</evidence>
<name>A0A4Q4TZ26_9PEZI</name>
<feature type="compositionally biased region" description="Acidic residues" evidence="1">
    <location>
        <begin position="19"/>
        <end position="41"/>
    </location>
</feature>
<keyword evidence="3" id="KW-1185">Reference proteome</keyword>
<feature type="region of interest" description="Disordered" evidence="1">
    <location>
        <begin position="382"/>
        <end position="438"/>
    </location>
</feature>
<accession>A0A4Q4TZ26</accession>